<comment type="caution">
    <text evidence="5">The sequence shown here is derived from an EMBL/GenBank/DDBJ whole genome shotgun (WGS) entry which is preliminary data.</text>
</comment>
<evidence type="ECO:0000313" key="6">
    <source>
        <dbReference type="Proteomes" id="UP001213646"/>
    </source>
</evidence>
<protein>
    <submittedName>
        <fullName evidence="5">Restriction endonuclease subunit S</fullName>
        <ecNumber evidence="5">3.1.21.-</ecNumber>
    </submittedName>
</protein>
<evidence type="ECO:0000259" key="4">
    <source>
        <dbReference type="Pfam" id="PF01420"/>
    </source>
</evidence>
<sequence>MTKDKDTKTVVPALRFPEFRDGEGWHNVRLIDVTDKRIKWHFTGGPFGSNLKASDYTNSGIRVIQLQNIGDGYFVEDYKIYTSIEKSDELLGCNIYPGNIIMSKMGDPVGRACLIPDNEDRYLMCSDGIKLVIDEDKNDKYFIIKAINAEEFRRKIERSATGSTRKRISLDTLRDLTLLISNNKVEQKKIAECLGSLDDLISAVADKIETLKEYKKGLMQQLFPAEGKTIPAIRFPEFQNAGEWKDTTLGEEVYYENGKAHENDINETGKYIVVNSKFISTDGEVVKYTDNPSCLANKGDILMVLSDVPNGRAIAKCFIVDCNNKYTVNQRVCKLTPKKAVALLLYYSINRNPFLLAFDDGIKQTNLKKDDVLNCLFRLPQEPQEQQRIADCLLSVDELISTEIAKLDQLKAHKKGLMQQLFPKLQ</sequence>
<keyword evidence="5" id="KW-0255">Endonuclease</keyword>
<dbReference type="GO" id="GO:0003677">
    <property type="term" value="F:DNA binding"/>
    <property type="evidence" value="ECO:0007669"/>
    <property type="project" value="UniProtKB-KW"/>
</dbReference>
<evidence type="ECO:0000256" key="1">
    <source>
        <dbReference type="ARBA" id="ARBA00010923"/>
    </source>
</evidence>
<dbReference type="AlphaFoldDB" id="A0AAW6HZN6"/>
<dbReference type="GO" id="GO:0004519">
    <property type="term" value="F:endonuclease activity"/>
    <property type="evidence" value="ECO:0007669"/>
    <property type="project" value="UniProtKB-KW"/>
</dbReference>
<evidence type="ECO:0000256" key="3">
    <source>
        <dbReference type="ARBA" id="ARBA00023125"/>
    </source>
</evidence>
<evidence type="ECO:0000256" key="2">
    <source>
        <dbReference type="ARBA" id="ARBA00022747"/>
    </source>
</evidence>
<dbReference type="GO" id="GO:0016787">
    <property type="term" value="F:hydrolase activity"/>
    <property type="evidence" value="ECO:0007669"/>
    <property type="project" value="UniProtKB-KW"/>
</dbReference>
<keyword evidence="2" id="KW-0680">Restriction system</keyword>
<gene>
    <name evidence="5" type="ORF">PQG89_04855</name>
</gene>
<dbReference type="RefSeq" id="WP_195484996.1">
    <property type="nucleotide sequence ID" value="NZ_CALEGY010000060.1"/>
</dbReference>
<feature type="domain" description="Type I restriction modification DNA specificity" evidence="4">
    <location>
        <begin position="243"/>
        <end position="411"/>
    </location>
</feature>
<reference evidence="5" key="1">
    <citation type="submission" date="2023-01" db="EMBL/GenBank/DDBJ databases">
        <title>Exploring GABA producing Bacteroides strains toward improving mental health.</title>
        <authorList>
            <person name="Yousuf B."/>
            <person name="Bouhlel N.E."/>
            <person name="Mottawea W."/>
            <person name="Hammami R."/>
        </authorList>
    </citation>
    <scope>NUCLEOTIDE SEQUENCE</scope>
    <source>
        <strain evidence="5">UO.H1047</strain>
    </source>
</reference>
<proteinExistence type="inferred from homology"/>
<dbReference type="InterPro" id="IPR000055">
    <property type="entry name" value="Restrct_endonuc_typeI_TRD"/>
</dbReference>
<dbReference type="Gene3D" id="3.90.220.20">
    <property type="entry name" value="DNA methylase specificity domains"/>
    <property type="match status" value="2"/>
</dbReference>
<keyword evidence="3" id="KW-0238">DNA-binding</keyword>
<dbReference type="PANTHER" id="PTHR30408:SF12">
    <property type="entry name" value="TYPE I RESTRICTION ENZYME MJAVIII SPECIFICITY SUBUNIT"/>
    <property type="match status" value="1"/>
</dbReference>
<dbReference type="EMBL" id="JAQPYX010000038">
    <property type="protein sequence ID" value="MDC7148758.1"/>
    <property type="molecule type" value="Genomic_DNA"/>
</dbReference>
<dbReference type="InterPro" id="IPR044946">
    <property type="entry name" value="Restrct_endonuc_typeI_TRD_sf"/>
</dbReference>
<comment type="similarity">
    <text evidence="1">Belongs to the type-I restriction system S methylase family.</text>
</comment>
<keyword evidence="5" id="KW-0378">Hydrolase</keyword>
<feature type="domain" description="Type I restriction modification DNA specificity" evidence="4">
    <location>
        <begin position="68"/>
        <end position="212"/>
    </location>
</feature>
<dbReference type="SUPFAM" id="SSF116734">
    <property type="entry name" value="DNA methylase specificity domain"/>
    <property type="match status" value="2"/>
</dbReference>
<dbReference type="GO" id="GO:0009307">
    <property type="term" value="P:DNA restriction-modification system"/>
    <property type="evidence" value="ECO:0007669"/>
    <property type="project" value="UniProtKB-KW"/>
</dbReference>
<accession>A0AAW6HZN6</accession>
<dbReference type="PANTHER" id="PTHR30408">
    <property type="entry name" value="TYPE-1 RESTRICTION ENZYME ECOKI SPECIFICITY PROTEIN"/>
    <property type="match status" value="1"/>
</dbReference>
<dbReference type="EC" id="3.1.21.-" evidence="5"/>
<organism evidence="5 6">
    <name type="scientific">Parabacteroides johnsonii</name>
    <dbReference type="NCBI Taxonomy" id="387661"/>
    <lineage>
        <taxon>Bacteria</taxon>
        <taxon>Pseudomonadati</taxon>
        <taxon>Bacteroidota</taxon>
        <taxon>Bacteroidia</taxon>
        <taxon>Bacteroidales</taxon>
        <taxon>Tannerellaceae</taxon>
        <taxon>Parabacteroides</taxon>
    </lineage>
</organism>
<dbReference type="Gene3D" id="1.10.287.1120">
    <property type="entry name" value="Bipartite methylase S protein"/>
    <property type="match status" value="1"/>
</dbReference>
<keyword evidence="5" id="KW-0540">Nuclease</keyword>
<dbReference type="Proteomes" id="UP001213646">
    <property type="component" value="Unassembled WGS sequence"/>
</dbReference>
<name>A0AAW6HZN6_9BACT</name>
<evidence type="ECO:0000313" key="5">
    <source>
        <dbReference type="EMBL" id="MDC7148758.1"/>
    </source>
</evidence>
<dbReference type="Pfam" id="PF01420">
    <property type="entry name" value="Methylase_S"/>
    <property type="match status" value="2"/>
</dbReference>
<dbReference type="InterPro" id="IPR052021">
    <property type="entry name" value="Type-I_RS_S_subunit"/>
</dbReference>